<gene>
    <name evidence="20" type="primary">actP</name>
    <name evidence="20" type="ORF">A6F68_01100</name>
</gene>
<dbReference type="OrthoDB" id="9813266at2"/>
<keyword evidence="12" id="KW-0460">Magnesium</keyword>
<keyword evidence="14 18" id="KW-1133">Transmembrane helix</keyword>
<organism evidence="20 21">
    <name type="scientific">Tsuneonella dongtanensis</name>
    <dbReference type="NCBI Taxonomy" id="692370"/>
    <lineage>
        <taxon>Bacteria</taxon>
        <taxon>Pseudomonadati</taxon>
        <taxon>Pseudomonadota</taxon>
        <taxon>Alphaproteobacteria</taxon>
        <taxon>Sphingomonadales</taxon>
        <taxon>Erythrobacteraceae</taxon>
        <taxon>Tsuneonella</taxon>
    </lineage>
</organism>
<keyword evidence="13" id="KW-1278">Translocase</keyword>
<dbReference type="SFLD" id="SFLDG00002">
    <property type="entry name" value="C1.7:_P-type_atpase_like"/>
    <property type="match status" value="1"/>
</dbReference>
<evidence type="ECO:0000256" key="9">
    <source>
        <dbReference type="ARBA" id="ARBA00022741"/>
    </source>
</evidence>
<dbReference type="KEGG" id="ado:A6F68_01100"/>
<dbReference type="InterPro" id="IPR017969">
    <property type="entry name" value="Heavy-metal-associated_CS"/>
</dbReference>
<dbReference type="PROSITE" id="PS01047">
    <property type="entry name" value="HMA_1"/>
    <property type="match status" value="2"/>
</dbReference>
<dbReference type="InterPro" id="IPR044492">
    <property type="entry name" value="P_typ_ATPase_HD_dom"/>
</dbReference>
<dbReference type="Pfam" id="PF00702">
    <property type="entry name" value="Hydrolase"/>
    <property type="match status" value="1"/>
</dbReference>
<evidence type="ECO:0000256" key="5">
    <source>
        <dbReference type="ARBA" id="ARBA00022475"/>
    </source>
</evidence>
<dbReference type="PRINTS" id="PR00119">
    <property type="entry name" value="CATATPASE"/>
</dbReference>
<dbReference type="FunFam" id="2.70.150.10:FF:000020">
    <property type="entry name" value="Copper-exporting P-type ATPase A"/>
    <property type="match status" value="1"/>
</dbReference>
<dbReference type="NCBIfam" id="TIGR01512">
    <property type="entry name" value="ATPase-IB2_Cd"/>
    <property type="match status" value="1"/>
</dbReference>
<feature type="domain" description="HMA" evidence="19">
    <location>
        <begin position="19"/>
        <end position="84"/>
    </location>
</feature>
<dbReference type="InterPro" id="IPR036163">
    <property type="entry name" value="HMA_dom_sf"/>
</dbReference>
<dbReference type="NCBIfam" id="TIGR00003">
    <property type="entry name" value="copper ion binding protein"/>
    <property type="match status" value="2"/>
</dbReference>
<dbReference type="GO" id="GO:0016887">
    <property type="term" value="F:ATP hydrolysis activity"/>
    <property type="evidence" value="ECO:0007669"/>
    <property type="project" value="InterPro"/>
</dbReference>
<dbReference type="Pfam" id="PF00403">
    <property type="entry name" value="HMA"/>
    <property type="match status" value="2"/>
</dbReference>
<dbReference type="InterPro" id="IPR023214">
    <property type="entry name" value="HAD_sf"/>
</dbReference>
<accession>A0A1B2ABT1</accession>
<evidence type="ECO:0000256" key="11">
    <source>
        <dbReference type="ARBA" id="ARBA00022840"/>
    </source>
</evidence>
<dbReference type="SUPFAM" id="SSF81665">
    <property type="entry name" value="Calcium ATPase, transmembrane domain M"/>
    <property type="match status" value="1"/>
</dbReference>
<keyword evidence="7 18" id="KW-0479">Metal-binding</keyword>
<dbReference type="Proteomes" id="UP000092932">
    <property type="component" value="Chromosome"/>
</dbReference>
<name>A0A1B2ABT1_9SPHN</name>
<reference evidence="20 21" key="1">
    <citation type="submission" date="2016-07" db="EMBL/GenBank/DDBJ databases">
        <title>Complete genome sequence of Altererythrobacter dongtanensis KCTC 22672, a type strain with esterase isolated from tidal flat.</title>
        <authorList>
            <person name="Cheng H."/>
            <person name="Wu Y.-H."/>
            <person name="Zhou P."/>
            <person name="Huo Y.-Y."/>
            <person name="Wang C.-S."/>
            <person name="Xu X.-W."/>
        </authorList>
    </citation>
    <scope>NUCLEOTIDE SEQUENCE [LARGE SCALE GENOMIC DNA]</scope>
    <source>
        <strain evidence="20 21">KCTC 22672</strain>
    </source>
</reference>
<dbReference type="InterPro" id="IPR008250">
    <property type="entry name" value="ATPase_P-typ_transduc_dom_A_sf"/>
</dbReference>
<evidence type="ECO:0000256" key="15">
    <source>
        <dbReference type="ARBA" id="ARBA00023008"/>
    </source>
</evidence>
<dbReference type="FunFam" id="3.30.70.100:FF:000005">
    <property type="entry name" value="Copper-exporting P-type ATPase A"/>
    <property type="match status" value="2"/>
</dbReference>
<keyword evidence="5 18" id="KW-1003">Cell membrane</keyword>
<dbReference type="PATRIC" id="fig|692370.5.peg.1117"/>
<evidence type="ECO:0000256" key="6">
    <source>
        <dbReference type="ARBA" id="ARBA00022692"/>
    </source>
</evidence>
<dbReference type="GO" id="GO:0005507">
    <property type="term" value="F:copper ion binding"/>
    <property type="evidence" value="ECO:0007669"/>
    <property type="project" value="InterPro"/>
</dbReference>
<feature type="domain" description="HMA" evidence="19">
    <location>
        <begin position="86"/>
        <end position="152"/>
    </location>
</feature>
<dbReference type="NCBIfam" id="TIGR01494">
    <property type="entry name" value="ATPase_P-type"/>
    <property type="match status" value="1"/>
</dbReference>
<dbReference type="GO" id="GO:0005886">
    <property type="term" value="C:plasma membrane"/>
    <property type="evidence" value="ECO:0007669"/>
    <property type="project" value="UniProtKB-SubCell"/>
</dbReference>
<dbReference type="Pfam" id="PF00122">
    <property type="entry name" value="E1-E2_ATPase"/>
    <property type="match status" value="1"/>
</dbReference>
<feature type="transmembrane region" description="Helical" evidence="18">
    <location>
        <begin position="777"/>
        <end position="796"/>
    </location>
</feature>
<dbReference type="InterPro" id="IPR023299">
    <property type="entry name" value="ATPase_P-typ_cyto_dom_N"/>
</dbReference>
<dbReference type="InterPro" id="IPR023298">
    <property type="entry name" value="ATPase_P-typ_TM_dom_sf"/>
</dbReference>
<evidence type="ECO:0000256" key="17">
    <source>
        <dbReference type="ARBA" id="ARBA00023136"/>
    </source>
</evidence>
<evidence type="ECO:0000256" key="4">
    <source>
        <dbReference type="ARBA" id="ARBA00022448"/>
    </source>
</evidence>
<dbReference type="NCBIfam" id="TIGR01525">
    <property type="entry name" value="ATPase-IB_hvy"/>
    <property type="match status" value="1"/>
</dbReference>
<dbReference type="SUPFAM" id="SSF56784">
    <property type="entry name" value="HAD-like"/>
    <property type="match status" value="1"/>
</dbReference>
<evidence type="ECO:0000313" key="21">
    <source>
        <dbReference type="Proteomes" id="UP000092932"/>
    </source>
</evidence>
<dbReference type="Gene3D" id="3.40.50.1000">
    <property type="entry name" value="HAD superfamily/HAD-like"/>
    <property type="match status" value="1"/>
</dbReference>
<dbReference type="InterPro" id="IPR059000">
    <property type="entry name" value="ATPase_P-type_domA"/>
</dbReference>
<dbReference type="GO" id="GO:0055070">
    <property type="term" value="P:copper ion homeostasis"/>
    <property type="evidence" value="ECO:0007669"/>
    <property type="project" value="TreeGrafter"/>
</dbReference>
<feature type="transmembrane region" description="Helical" evidence="18">
    <location>
        <begin position="433"/>
        <end position="455"/>
    </location>
</feature>
<comment type="subcellular location">
    <subcellularLocation>
        <location evidence="1">Cell membrane</location>
        <topology evidence="1">Multi-pass membrane protein</topology>
    </subcellularLocation>
</comment>
<dbReference type="EMBL" id="CP016591">
    <property type="protein sequence ID" value="ANY19619.1"/>
    <property type="molecule type" value="Genomic_DNA"/>
</dbReference>
<dbReference type="SFLD" id="SFLDS00003">
    <property type="entry name" value="Haloacid_Dehalogenase"/>
    <property type="match status" value="1"/>
</dbReference>
<keyword evidence="15" id="KW-0186">Copper</keyword>
<evidence type="ECO:0000256" key="1">
    <source>
        <dbReference type="ARBA" id="ARBA00004651"/>
    </source>
</evidence>
<dbReference type="PRINTS" id="PR00943">
    <property type="entry name" value="CUATPASE"/>
</dbReference>
<dbReference type="InterPro" id="IPR006122">
    <property type="entry name" value="HMA_Cu_ion-bd"/>
</dbReference>
<evidence type="ECO:0000259" key="19">
    <source>
        <dbReference type="PROSITE" id="PS50846"/>
    </source>
</evidence>
<evidence type="ECO:0000256" key="3">
    <source>
        <dbReference type="ARBA" id="ARBA00012517"/>
    </source>
</evidence>
<dbReference type="GO" id="GO:0140581">
    <property type="term" value="F:P-type monovalent copper transporter activity"/>
    <property type="evidence" value="ECO:0007669"/>
    <property type="project" value="UniProtKB-EC"/>
</dbReference>
<feature type="transmembrane region" description="Helical" evidence="18">
    <location>
        <begin position="802"/>
        <end position="824"/>
    </location>
</feature>
<keyword evidence="17 18" id="KW-0472">Membrane</keyword>
<evidence type="ECO:0000256" key="7">
    <source>
        <dbReference type="ARBA" id="ARBA00022723"/>
    </source>
</evidence>
<keyword evidence="9 18" id="KW-0547">Nucleotide-binding</keyword>
<dbReference type="InterPro" id="IPR018303">
    <property type="entry name" value="ATPase_P-typ_P_site"/>
</dbReference>
<feature type="transmembrane region" description="Helical" evidence="18">
    <location>
        <begin position="173"/>
        <end position="194"/>
    </location>
</feature>
<evidence type="ECO:0000256" key="13">
    <source>
        <dbReference type="ARBA" id="ARBA00022967"/>
    </source>
</evidence>
<keyword evidence="20" id="KW-0378">Hydrolase</keyword>
<evidence type="ECO:0000256" key="10">
    <source>
        <dbReference type="ARBA" id="ARBA00022796"/>
    </source>
</evidence>
<evidence type="ECO:0000256" key="2">
    <source>
        <dbReference type="ARBA" id="ARBA00006024"/>
    </source>
</evidence>
<dbReference type="RefSeq" id="WP_067677173.1">
    <property type="nucleotide sequence ID" value="NZ_CP016591.1"/>
</dbReference>
<dbReference type="PANTHER" id="PTHR43520:SF8">
    <property type="entry name" value="P-TYPE CU(+) TRANSPORTER"/>
    <property type="match status" value="1"/>
</dbReference>
<keyword evidence="10" id="KW-0187">Copper transport</keyword>
<evidence type="ECO:0000256" key="8">
    <source>
        <dbReference type="ARBA" id="ARBA00022737"/>
    </source>
</evidence>
<evidence type="ECO:0000313" key="20">
    <source>
        <dbReference type="EMBL" id="ANY19619.1"/>
    </source>
</evidence>
<dbReference type="STRING" id="692370.A6F68_01100"/>
<dbReference type="GO" id="GO:0060003">
    <property type="term" value="P:copper ion export"/>
    <property type="evidence" value="ECO:0007669"/>
    <property type="project" value="UniProtKB-ARBA"/>
</dbReference>
<dbReference type="CDD" id="cd00371">
    <property type="entry name" value="HMA"/>
    <property type="match status" value="2"/>
</dbReference>
<evidence type="ECO:0000256" key="14">
    <source>
        <dbReference type="ARBA" id="ARBA00022989"/>
    </source>
</evidence>
<dbReference type="InterPro" id="IPR027256">
    <property type="entry name" value="P-typ_ATPase_IB"/>
</dbReference>
<dbReference type="CDD" id="cd02094">
    <property type="entry name" value="P-type_ATPase_Cu-like"/>
    <property type="match status" value="1"/>
</dbReference>
<dbReference type="SFLD" id="SFLDF00027">
    <property type="entry name" value="p-type_atpase"/>
    <property type="match status" value="1"/>
</dbReference>
<feature type="transmembrane region" description="Helical" evidence="18">
    <location>
        <begin position="461"/>
        <end position="484"/>
    </location>
</feature>
<sequence length="858" mass="89647">MAHATSAIRNLSQNAGDPVTLSLTVEGMTCASCVSHVEKAIAAIPSVENVSVNLATERANVTLAGPTEPEALVQAVRGAGYAVREVDGELIVKGMTCASCVGHVEKAILGVPGIVRANVNLATERASFRYLDGLASLEAIESAIREAGYEPKRIETHAGSEDRERAANEREFASLRLALIVAVLLALPVFVLEMGSHLVPSFHHLIHSTIGRQASWVIQFVLTTAVLFGPGLRFFRKGIPAILRGTPDMNSLVTVGTGAAWAYSVVATFAPSLLPAGTVNVYFEAAAVIVALILLGRFLEAKAKGRTSEAIKRLVRLQPRTARVVRDGETVEVPIADVLAGDTVVVRPGEKIPVDGEVTEGNSYVDESMITGEPVPVEKREGASVVGGTINKSGSFSFRATGVGSETMLSQIIRMVEQAQGAKLPIQAMVDKVTAWFVPAVMFVAALTFVIWLIFGPDPALSFALVNAVAVLIIACPCAMGLATPTSIMVGTGRAAELGVLFRKGEALQALRSVEIVALDKTGTLTIGRPVLTDLETALGFDSDEVLSLVAAVEAHSEHPIAEAILTAAKERGLQIPPTDNFEASPGFGIKADVGGRTVHVGADRYMAKLGIDFGPLGVDAWRLGSEGKTPLYAAVDGHLAAIIAVADPIRETTPAAIDALHSLGLKVAMITGDNRATAEAVARQLGIDEVVAEVLPEGKVEALKSLRKDGRAAAFVGDGINDAPALAEADVGIAIGTGTDVAIETADVVLMSGDLRGVVNAIALSRATIRNIKENLFWAFAYNAALIPVAAGVLYPATGVLLSPVFAAGAMALSSVFVLSNALRLKRFKSVMDLTSGPALSATGARPHMPVHAPLKV</sequence>
<protein>
    <recommendedName>
        <fullName evidence="3">P-type Cu(+) transporter</fullName>
        <ecNumber evidence="3">7.2.2.8</ecNumber>
    </recommendedName>
</protein>
<evidence type="ECO:0000256" key="16">
    <source>
        <dbReference type="ARBA" id="ARBA00023065"/>
    </source>
</evidence>
<dbReference type="PROSITE" id="PS50846">
    <property type="entry name" value="HMA_2"/>
    <property type="match status" value="2"/>
</dbReference>
<dbReference type="InterPro" id="IPR036412">
    <property type="entry name" value="HAD-like_sf"/>
</dbReference>
<dbReference type="Gene3D" id="3.30.70.100">
    <property type="match status" value="2"/>
</dbReference>
<dbReference type="AlphaFoldDB" id="A0A1B2ABT1"/>
<keyword evidence="21" id="KW-1185">Reference proteome</keyword>
<feature type="transmembrane region" description="Helical" evidence="18">
    <location>
        <begin position="280"/>
        <end position="299"/>
    </location>
</feature>
<evidence type="ECO:0000256" key="12">
    <source>
        <dbReference type="ARBA" id="ARBA00022842"/>
    </source>
</evidence>
<dbReference type="PANTHER" id="PTHR43520">
    <property type="entry name" value="ATP7, ISOFORM B"/>
    <property type="match status" value="1"/>
</dbReference>
<proteinExistence type="inferred from homology"/>
<dbReference type="GO" id="GO:0043682">
    <property type="term" value="F:P-type divalent copper transporter activity"/>
    <property type="evidence" value="ECO:0007669"/>
    <property type="project" value="TreeGrafter"/>
</dbReference>
<dbReference type="SUPFAM" id="SSF55008">
    <property type="entry name" value="HMA, heavy metal-associated domain"/>
    <property type="match status" value="2"/>
</dbReference>
<dbReference type="SUPFAM" id="SSF81653">
    <property type="entry name" value="Calcium ATPase, transduction domain A"/>
    <property type="match status" value="1"/>
</dbReference>
<keyword evidence="8" id="KW-0677">Repeat</keyword>
<keyword evidence="11 18" id="KW-0067">ATP-binding</keyword>
<comment type="similarity">
    <text evidence="2 18">Belongs to the cation transport ATPase (P-type) (TC 3.A.3) family. Type IB subfamily.</text>
</comment>
<dbReference type="Gene3D" id="3.40.1110.10">
    <property type="entry name" value="Calcium-transporting ATPase, cytoplasmic domain N"/>
    <property type="match status" value="1"/>
</dbReference>
<dbReference type="InterPro" id="IPR001757">
    <property type="entry name" value="P_typ_ATPase"/>
</dbReference>
<feature type="transmembrane region" description="Helical" evidence="18">
    <location>
        <begin position="252"/>
        <end position="274"/>
    </location>
</feature>
<dbReference type="InterPro" id="IPR006121">
    <property type="entry name" value="HMA_dom"/>
</dbReference>
<keyword evidence="4" id="KW-0813">Transport</keyword>
<dbReference type="Gene3D" id="2.70.150.10">
    <property type="entry name" value="Calcium-transporting ATPase, cytoplasmic transduction domain A"/>
    <property type="match status" value="1"/>
</dbReference>
<keyword evidence="16" id="KW-0406">Ion transport</keyword>
<feature type="transmembrane region" description="Helical" evidence="18">
    <location>
        <begin position="214"/>
        <end position="232"/>
    </location>
</feature>
<dbReference type="PROSITE" id="PS00154">
    <property type="entry name" value="ATPASE_E1_E2"/>
    <property type="match status" value="1"/>
</dbReference>
<evidence type="ECO:0000256" key="18">
    <source>
        <dbReference type="RuleBase" id="RU362081"/>
    </source>
</evidence>
<dbReference type="NCBIfam" id="TIGR01511">
    <property type="entry name" value="ATPase-IB1_Cu"/>
    <property type="match status" value="1"/>
</dbReference>
<keyword evidence="6 18" id="KW-0812">Transmembrane</keyword>
<dbReference type="EC" id="7.2.2.8" evidence="3"/>
<dbReference type="GO" id="GO:0005524">
    <property type="term" value="F:ATP binding"/>
    <property type="evidence" value="ECO:0007669"/>
    <property type="project" value="UniProtKB-UniRule"/>
</dbReference>